<evidence type="ECO:0000259" key="4">
    <source>
        <dbReference type="Pfam" id="PF00561"/>
    </source>
</evidence>
<dbReference type="PANTHER" id="PTHR43329">
    <property type="entry name" value="EPOXIDE HYDROLASE"/>
    <property type="match status" value="1"/>
</dbReference>
<comment type="similarity">
    <text evidence="2">Belongs to the AB hydrolase superfamily. Epoxide hydrolase family.</text>
</comment>
<dbReference type="InterPro" id="IPR029058">
    <property type="entry name" value="AB_hydrolase_fold"/>
</dbReference>
<dbReference type="AlphaFoldDB" id="A0A370TD96"/>
<evidence type="ECO:0000256" key="3">
    <source>
        <dbReference type="SAM" id="SignalP"/>
    </source>
</evidence>
<dbReference type="GO" id="GO:0016787">
    <property type="term" value="F:hydrolase activity"/>
    <property type="evidence" value="ECO:0007669"/>
    <property type="project" value="UniProtKB-KW"/>
</dbReference>
<evidence type="ECO:0000313" key="6">
    <source>
        <dbReference type="Proteomes" id="UP000254866"/>
    </source>
</evidence>
<dbReference type="STRING" id="2656787.A0A370TD96"/>
<keyword evidence="6" id="KW-1185">Reference proteome</keyword>
<feature type="chain" id="PRO_5017050740" description="AB hydrolase-1 domain-containing protein" evidence="3">
    <location>
        <begin position="20"/>
        <end position="375"/>
    </location>
</feature>
<keyword evidence="1" id="KW-0378">Hydrolase</keyword>
<evidence type="ECO:0000313" key="5">
    <source>
        <dbReference type="EMBL" id="RDL32443.1"/>
    </source>
</evidence>
<sequence length="375" mass="41996">MSPLSAILASLLVANGAFAAPAVIARETPSGFDPNSYQKQFVQCNAVERSGLTPQNITLKLGYLDINPTAKKTIVMVHGWPSLWTTYRNQIEAFGSEYRLIIPENRGYGDSEHPKDLYSSNTMGDFVNDIECMMDNAGVASGVCMGNDFGAQVCWEAGLLSPNRFKGVFNVGVPFISSAREFKTNEQFSQVAPNLGYTFYLSNNATGASKEMDADPRSAIRACAQIAATVPPHDFLSSKTSFLEPWNEWEKENNVTTIPFSGIMSQEVEDYMVESYQKQGFFNTYNGYQANNRLETYLNQKKLGKTSLSQPAFVLFPTRDPVANWHDWSLQEESYKYLANFYNATTPSAHWAHEELPEEFNLHFTQWIGNVTFDA</sequence>
<dbReference type="Proteomes" id="UP000254866">
    <property type="component" value="Unassembled WGS sequence"/>
</dbReference>
<dbReference type="RefSeq" id="XP_031866165.1">
    <property type="nucleotide sequence ID" value="XM_032017522.1"/>
</dbReference>
<organism evidence="5 6">
    <name type="scientific">Venustampulla echinocandica</name>
    <dbReference type="NCBI Taxonomy" id="2656787"/>
    <lineage>
        <taxon>Eukaryota</taxon>
        <taxon>Fungi</taxon>
        <taxon>Dikarya</taxon>
        <taxon>Ascomycota</taxon>
        <taxon>Pezizomycotina</taxon>
        <taxon>Leotiomycetes</taxon>
        <taxon>Helotiales</taxon>
        <taxon>Pleuroascaceae</taxon>
        <taxon>Venustampulla</taxon>
    </lineage>
</organism>
<proteinExistence type="inferred from homology"/>
<evidence type="ECO:0000256" key="2">
    <source>
        <dbReference type="ARBA" id="ARBA00038334"/>
    </source>
</evidence>
<dbReference type="SUPFAM" id="SSF53474">
    <property type="entry name" value="alpha/beta-Hydrolases"/>
    <property type="match status" value="1"/>
</dbReference>
<reference evidence="5 6" key="1">
    <citation type="journal article" date="2018" name="IMA Fungus">
        <title>IMA Genome-F 9: Draft genome sequence of Annulohypoxylon stygium, Aspergillus mulundensis, Berkeleyomyces basicola (syn. Thielaviopsis basicola), Ceratocystis smalleyi, two Cercospora beticola strains, Coleophoma cylindrospora, Fusarium fracticaudum, Phialophora cf. hyalina, and Morchella septimelata.</title>
        <authorList>
            <person name="Wingfield B.D."/>
            <person name="Bills G.F."/>
            <person name="Dong Y."/>
            <person name="Huang W."/>
            <person name="Nel W.J."/>
            <person name="Swalarsk-Parry B.S."/>
            <person name="Vaghefi N."/>
            <person name="Wilken P.M."/>
            <person name="An Z."/>
            <person name="de Beer Z.W."/>
            <person name="De Vos L."/>
            <person name="Chen L."/>
            <person name="Duong T.A."/>
            <person name="Gao Y."/>
            <person name="Hammerbacher A."/>
            <person name="Kikkert J.R."/>
            <person name="Li Y."/>
            <person name="Li H."/>
            <person name="Li K."/>
            <person name="Li Q."/>
            <person name="Liu X."/>
            <person name="Ma X."/>
            <person name="Naidoo K."/>
            <person name="Pethybridge S.J."/>
            <person name="Sun J."/>
            <person name="Steenkamp E.T."/>
            <person name="van der Nest M.A."/>
            <person name="van Wyk S."/>
            <person name="Wingfield M.J."/>
            <person name="Xiong C."/>
            <person name="Yue Q."/>
            <person name="Zhang X."/>
        </authorList>
    </citation>
    <scope>NUCLEOTIDE SEQUENCE [LARGE SCALE GENOMIC DNA]</scope>
    <source>
        <strain evidence="5 6">BP 5553</strain>
    </source>
</reference>
<keyword evidence="3" id="KW-0732">Signal</keyword>
<comment type="caution">
    <text evidence="5">The sequence shown here is derived from an EMBL/GenBank/DDBJ whole genome shotgun (WGS) entry which is preliminary data.</text>
</comment>
<dbReference type="InterPro" id="IPR000639">
    <property type="entry name" value="Epox_hydrolase-like"/>
</dbReference>
<dbReference type="Pfam" id="PF00561">
    <property type="entry name" value="Abhydrolase_1"/>
    <property type="match status" value="1"/>
</dbReference>
<dbReference type="EMBL" id="NPIC01000010">
    <property type="protein sequence ID" value="RDL32443.1"/>
    <property type="molecule type" value="Genomic_DNA"/>
</dbReference>
<gene>
    <name evidence="5" type="ORF">BP5553_08899</name>
</gene>
<accession>A0A370TD96</accession>
<dbReference type="InterPro" id="IPR000073">
    <property type="entry name" value="AB_hydrolase_1"/>
</dbReference>
<dbReference type="Gene3D" id="3.40.50.1820">
    <property type="entry name" value="alpha/beta hydrolase"/>
    <property type="match status" value="1"/>
</dbReference>
<protein>
    <recommendedName>
        <fullName evidence="4">AB hydrolase-1 domain-containing protein</fullName>
    </recommendedName>
</protein>
<dbReference type="OrthoDB" id="408373at2759"/>
<feature type="domain" description="AB hydrolase-1" evidence="4">
    <location>
        <begin position="73"/>
        <end position="354"/>
    </location>
</feature>
<feature type="signal peptide" evidence="3">
    <location>
        <begin position="1"/>
        <end position="19"/>
    </location>
</feature>
<dbReference type="GeneID" id="43601748"/>
<evidence type="ECO:0000256" key="1">
    <source>
        <dbReference type="ARBA" id="ARBA00022801"/>
    </source>
</evidence>
<name>A0A370TD96_9HELO</name>
<dbReference type="PRINTS" id="PR00412">
    <property type="entry name" value="EPOXHYDRLASE"/>
</dbReference>